<dbReference type="STRING" id="864069.MicloDRAFT_00063310"/>
<keyword evidence="3" id="KW-1185">Reference proteome</keyword>
<feature type="transmembrane region" description="Helical" evidence="1">
    <location>
        <begin position="187"/>
        <end position="209"/>
    </location>
</feature>
<dbReference type="Proteomes" id="UP000003947">
    <property type="component" value="Unassembled WGS sequence"/>
</dbReference>
<dbReference type="InterPro" id="IPR029044">
    <property type="entry name" value="Nucleotide-diphossugar_trans"/>
</dbReference>
<gene>
    <name evidence="2" type="ORF">MicloDRAFT_00063310</name>
</gene>
<dbReference type="EMBL" id="JH660647">
    <property type="protein sequence ID" value="EIM25604.1"/>
    <property type="molecule type" value="Genomic_DNA"/>
</dbReference>
<evidence type="ECO:0000313" key="3">
    <source>
        <dbReference type="Proteomes" id="UP000003947"/>
    </source>
</evidence>
<dbReference type="AlphaFoldDB" id="I4YNR2"/>
<keyword evidence="1" id="KW-0812">Transmembrane</keyword>
<dbReference type="Gene3D" id="3.90.550.10">
    <property type="entry name" value="Spore Coat Polysaccharide Biosynthesis Protein SpsA, Chain A"/>
    <property type="match status" value="1"/>
</dbReference>
<protein>
    <recommendedName>
        <fullName evidence="4">Glycosyl transferase</fullName>
    </recommendedName>
</protein>
<evidence type="ECO:0000256" key="1">
    <source>
        <dbReference type="SAM" id="Phobius"/>
    </source>
</evidence>
<dbReference type="eggNOG" id="COG1215">
    <property type="taxonomic scope" value="Bacteria"/>
</dbReference>
<evidence type="ECO:0008006" key="4">
    <source>
        <dbReference type="Google" id="ProtNLM"/>
    </source>
</evidence>
<sequence>MDPGYISVLIAPILHNEADYTKGNRFYEIEYLKTMPPMRVFGNAVLSLVNKCSTGYWNIMDPTNGFTAIHSTALRMINLDKVAKRYFFESDMLFRLSSIRAVVKDTPMPSVYGEEKSNLRISRVIIDFPSRYLVNFFKRFFYNYILRDISPATLESILGTILTMTGAIYGAYNWINAGITGSPTATGTIMLVALMVILGVQLLLAALAYDINNVPKDPLQTMPALQIIPEPLRGQAFNKVDTFATSSDSYARSAVGMDD</sequence>
<organism evidence="2 3">
    <name type="scientific">Microvirga lotononidis</name>
    <dbReference type="NCBI Taxonomy" id="864069"/>
    <lineage>
        <taxon>Bacteria</taxon>
        <taxon>Pseudomonadati</taxon>
        <taxon>Pseudomonadota</taxon>
        <taxon>Alphaproteobacteria</taxon>
        <taxon>Hyphomicrobiales</taxon>
        <taxon>Methylobacteriaceae</taxon>
        <taxon>Microvirga</taxon>
    </lineage>
</organism>
<keyword evidence="1" id="KW-0472">Membrane</keyword>
<feature type="transmembrane region" description="Helical" evidence="1">
    <location>
        <begin position="157"/>
        <end position="175"/>
    </location>
</feature>
<accession>I4YNR2</accession>
<reference evidence="2 3" key="1">
    <citation type="submission" date="2012-02" db="EMBL/GenBank/DDBJ databases">
        <title>Improved High-Quality Draft sequence of Microvirga sp. WSM3557.</title>
        <authorList>
            <consortium name="US DOE Joint Genome Institute"/>
            <person name="Lucas S."/>
            <person name="Han J."/>
            <person name="Lapidus A."/>
            <person name="Cheng J.-F."/>
            <person name="Goodwin L."/>
            <person name="Pitluck S."/>
            <person name="Peters L."/>
            <person name="Zhang X."/>
            <person name="Detter J.C."/>
            <person name="Han C."/>
            <person name="Tapia R."/>
            <person name="Land M."/>
            <person name="Hauser L."/>
            <person name="Kyrpides N."/>
            <person name="Ivanova N."/>
            <person name="Pagani I."/>
            <person name="Brau L."/>
            <person name="Yates R."/>
            <person name="O'Hara G."/>
            <person name="Rui T."/>
            <person name="Howieson J."/>
            <person name="Reeve W."/>
            <person name="Woyke T."/>
        </authorList>
    </citation>
    <scope>NUCLEOTIDE SEQUENCE [LARGE SCALE GENOMIC DNA]</scope>
    <source>
        <strain evidence="2 3">WSM3557</strain>
    </source>
</reference>
<dbReference type="SUPFAM" id="SSF53448">
    <property type="entry name" value="Nucleotide-diphospho-sugar transferases"/>
    <property type="match status" value="1"/>
</dbReference>
<keyword evidence="1" id="KW-1133">Transmembrane helix</keyword>
<dbReference type="PATRIC" id="fig|864069.3.peg.6778"/>
<name>I4YNR2_9HYPH</name>
<evidence type="ECO:0000313" key="2">
    <source>
        <dbReference type="EMBL" id="EIM25604.1"/>
    </source>
</evidence>
<proteinExistence type="predicted"/>
<dbReference type="HOGENOM" id="CLU_033536_1_1_5"/>